<gene>
    <name evidence="1" type="ORF">L1987_00181</name>
</gene>
<accession>A0ACB9K1L9</accession>
<dbReference type="EMBL" id="CM042018">
    <property type="protein sequence ID" value="KAI3826137.1"/>
    <property type="molecule type" value="Genomic_DNA"/>
</dbReference>
<protein>
    <submittedName>
        <fullName evidence="1">Uncharacterized protein</fullName>
    </submittedName>
</protein>
<proteinExistence type="predicted"/>
<reference evidence="1 2" key="2">
    <citation type="journal article" date="2022" name="Mol. Ecol. Resour.">
        <title>The genomes of chicory, endive, great burdock and yacon provide insights into Asteraceae paleo-polyploidization history and plant inulin production.</title>
        <authorList>
            <person name="Fan W."/>
            <person name="Wang S."/>
            <person name="Wang H."/>
            <person name="Wang A."/>
            <person name="Jiang F."/>
            <person name="Liu H."/>
            <person name="Zhao H."/>
            <person name="Xu D."/>
            <person name="Zhang Y."/>
        </authorList>
    </citation>
    <scope>NUCLEOTIDE SEQUENCE [LARGE SCALE GENOMIC DNA]</scope>
    <source>
        <strain evidence="2">cv. Yunnan</strain>
        <tissue evidence="1">Leaves</tissue>
    </source>
</reference>
<sequence length="101" mass="10645">MRRKKTVSRASGDLSSPFSSKEETGEVCPLPGGIPAELGGELDEIGPLPGGIPAELGGELDEIGQLPGDIAPEVGPNEDEDYVEGEMIVYKPPLLSRVHHL</sequence>
<name>A0ACB9K1L9_9ASTR</name>
<keyword evidence="2" id="KW-1185">Reference proteome</keyword>
<dbReference type="Proteomes" id="UP001056120">
    <property type="component" value="Linkage Group LG01"/>
</dbReference>
<evidence type="ECO:0000313" key="2">
    <source>
        <dbReference type="Proteomes" id="UP001056120"/>
    </source>
</evidence>
<organism evidence="1 2">
    <name type="scientific">Smallanthus sonchifolius</name>
    <dbReference type="NCBI Taxonomy" id="185202"/>
    <lineage>
        <taxon>Eukaryota</taxon>
        <taxon>Viridiplantae</taxon>
        <taxon>Streptophyta</taxon>
        <taxon>Embryophyta</taxon>
        <taxon>Tracheophyta</taxon>
        <taxon>Spermatophyta</taxon>
        <taxon>Magnoliopsida</taxon>
        <taxon>eudicotyledons</taxon>
        <taxon>Gunneridae</taxon>
        <taxon>Pentapetalae</taxon>
        <taxon>asterids</taxon>
        <taxon>campanulids</taxon>
        <taxon>Asterales</taxon>
        <taxon>Asteraceae</taxon>
        <taxon>Asteroideae</taxon>
        <taxon>Heliantheae alliance</taxon>
        <taxon>Millerieae</taxon>
        <taxon>Smallanthus</taxon>
    </lineage>
</organism>
<reference evidence="2" key="1">
    <citation type="journal article" date="2022" name="Mol. Ecol. Resour.">
        <title>The genomes of chicory, endive, great burdock and yacon provide insights into Asteraceae palaeo-polyploidization history and plant inulin production.</title>
        <authorList>
            <person name="Fan W."/>
            <person name="Wang S."/>
            <person name="Wang H."/>
            <person name="Wang A."/>
            <person name="Jiang F."/>
            <person name="Liu H."/>
            <person name="Zhao H."/>
            <person name="Xu D."/>
            <person name="Zhang Y."/>
        </authorList>
    </citation>
    <scope>NUCLEOTIDE SEQUENCE [LARGE SCALE GENOMIC DNA]</scope>
    <source>
        <strain evidence="2">cv. Yunnan</strain>
    </source>
</reference>
<evidence type="ECO:0000313" key="1">
    <source>
        <dbReference type="EMBL" id="KAI3826137.1"/>
    </source>
</evidence>
<comment type="caution">
    <text evidence="1">The sequence shown here is derived from an EMBL/GenBank/DDBJ whole genome shotgun (WGS) entry which is preliminary data.</text>
</comment>